<feature type="compositionally biased region" description="Basic and acidic residues" evidence="2">
    <location>
        <begin position="126"/>
        <end position="143"/>
    </location>
</feature>
<feature type="region of interest" description="Disordered" evidence="2">
    <location>
        <begin position="43"/>
        <end position="145"/>
    </location>
</feature>
<dbReference type="PANTHER" id="PTHR15901">
    <property type="entry name" value="TESTICULAR HAPLOID EXPRESSED GENE PROTEIN"/>
    <property type="match status" value="1"/>
</dbReference>
<gene>
    <name evidence="4" type="primary">THEGL</name>
</gene>
<dbReference type="InterPro" id="IPR006623">
    <property type="entry name" value="THEG"/>
</dbReference>
<dbReference type="SMART" id="SM00705">
    <property type="entry name" value="THEG"/>
    <property type="match status" value="8"/>
</dbReference>
<dbReference type="Pfam" id="PF14912">
    <property type="entry name" value="THEG"/>
    <property type="match status" value="4"/>
</dbReference>
<dbReference type="CTD" id="100506564"/>
<evidence type="ECO:0000313" key="3">
    <source>
        <dbReference type="Proteomes" id="UP000515165"/>
    </source>
</evidence>
<dbReference type="RefSeq" id="XP_027455387.1">
    <property type="nucleotide sequence ID" value="XM_027599586.1"/>
</dbReference>
<keyword evidence="3" id="KW-1185">Reference proteome</keyword>
<evidence type="ECO:0000313" key="4">
    <source>
        <dbReference type="RefSeq" id="XP_027455387.1"/>
    </source>
</evidence>
<dbReference type="PANTHER" id="PTHR15901:SF15">
    <property type="entry name" value="TESTICULAR HAPLOID EXPRESSED GENE PROTEIN-LIKE"/>
    <property type="match status" value="1"/>
</dbReference>
<reference evidence="4" key="1">
    <citation type="submission" date="2025-08" db="UniProtKB">
        <authorList>
            <consortium name="RefSeq"/>
        </authorList>
    </citation>
    <scope>IDENTIFICATION</scope>
    <source>
        <tissue evidence="4">Blood</tissue>
    </source>
</reference>
<evidence type="ECO:0000256" key="1">
    <source>
        <dbReference type="ARBA" id="ARBA00022737"/>
    </source>
</evidence>
<dbReference type="OrthoDB" id="25466at2759"/>
<protein>
    <submittedName>
        <fullName evidence="4">Testicular haploid expressed gene protein-like isoform X1</fullName>
    </submittedName>
</protein>
<name>A0A6J2DKS2_ZALCA</name>
<organism evidence="3 4">
    <name type="scientific">Zalophus californianus</name>
    <name type="common">California sealion</name>
    <dbReference type="NCBI Taxonomy" id="9704"/>
    <lineage>
        <taxon>Eukaryota</taxon>
        <taxon>Metazoa</taxon>
        <taxon>Chordata</taxon>
        <taxon>Craniata</taxon>
        <taxon>Vertebrata</taxon>
        <taxon>Euteleostomi</taxon>
        <taxon>Mammalia</taxon>
        <taxon>Eutheria</taxon>
        <taxon>Laurasiatheria</taxon>
        <taxon>Carnivora</taxon>
        <taxon>Caniformia</taxon>
        <taxon>Pinnipedia</taxon>
        <taxon>Otariidae</taxon>
        <taxon>Zalophus</taxon>
    </lineage>
</organism>
<dbReference type="InterPro" id="IPR042401">
    <property type="entry name" value="SPMAP2-like"/>
</dbReference>
<dbReference type="AlphaFoldDB" id="A0A6J2DKS2"/>
<keyword evidence="1" id="KW-0677">Repeat</keyword>
<sequence>MENEEFSGSSAFTDGYGATEISALSEAFQKPLVLRLLDMHKLEGLEEPEEPQEPAEANKQSQRDQWNEFDEPQETSEPHTPYEPHEPYEPYKPYEPHKPYELHEPHEPHKAYEPHPPRKPRKLREPRKPRESHAPREPHKPNEAELLPRAAAVVVSPSLMTRFPLRIPPSSLSDPGPCGIARKCFFSRKRIQDLSRPKKQWGTPDRKLFWGNQDPICPIAQIALKAQLTKRLEDLAHPKEVSHRYVPNRAQYYYSCGRESVIWEIPSPALFSQPSKRIQKLALPNRFKKEYLIKRPYSDYLTRDSLQISYPSARILRLSIPKATNPNYVPPKRIETKISVPALTAVATPRTVDLAHPRIKIEGLCFERERSELPIHPISRAALLYKPSPRIIALAKARPLHQDYLPDRDAHWPVSYAAIHCKISPRIQELANPTRSPVHIIYYDPDVFKVKPAALKTQCSPRIHELAEPLVH</sequence>
<evidence type="ECO:0000256" key="2">
    <source>
        <dbReference type="SAM" id="MobiDB-lite"/>
    </source>
</evidence>
<dbReference type="KEGG" id="zca:113925074"/>
<dbReference type="Proteomes" id="UP000515165">
    <property type="component" value="Chromosome 2"/>
</dbReference>
<dbReference type="GeneID" id="113925074"/>
<feature type="compositionally biased region" description="Basic and acidic residues" evidence="2">
    <location>
        <begin position="76"/>
        <end position="116"/>
    </location>
</feature>
<accession>A0A6J2DKS2</accession>
<proteinExistence type="predicted"/>